<dbReference type="Gene3D" id="1.20.1280.50">
    <property type="match status" value="1"/>
</dbReference>
<name>A0A8C8HIW9_ONCTS</name>
<feature type="region of interest" description="Disordered" evidence="1">
    <location>
        <begin position="521"/>
        <end position="622"/>
    </location>
</feature>
<feature type="compositionally biased region" description="Pro residues" evidence="1">
    <location>
        <begin position="528"/>
        <end position="539"/>
    </location>
</feature>
<sequence length="713" mass="76638">MLGVWRFTAEADKGNEKSDKERMSRSSDSEDGYFVAMDTEEDGAGPVGLAQEEEEKMGTNRRERDLEGLVEGERTMVELPEEVLEYILSFLSPYQEHKTAALVCKQWYRLIKGVAYQCYHGFLRAVQDGYIQWESRTYPYPGTPITQRFSHSACYYDSNQSMYVFGGCTQSSCNAAFNDLWRLDLNSKEWIRPLASGSYPSPKAGATLVMYKDLLVLFGGWTRPSPYPLHQPERFFDEIHTYSPSKNCVNVLKGNHFISKTVWFNCFAVLKVVSNEVWVLDLEQWSWSKPTISGPSPHPRGGQSQIVVGNETLLILGGCGGPNALLKDAWLLHMGAPPWTWQQLRVENDDHGAPELWCHPACRVGQCVVVFSQAPSGRAPLSPSLNSRPSPISASPAPLGTEPPSLRSYSPVRSGAAGVVLGAAEEAPCVNGRWGTLRPRPSARGGAREGSPGSSSQQPSPSQGPDSPPLPSLHPLLDGSSPSPRTSPAQAASPPSHPPVSSDYGWESTLSATHPLSAEVLSTNGVHTPPPAPGSPLTPPGAVSPAALRRGLEAVKNPSSSSMPSSSNPLSQGAATGVSGSGGGGASAGTSPSSSSPPQVAADGHTIPPIARRLGHHPPQSLNVGKPLYQSLNCKPMQMYVLDVSRAKGDGLVSWRVYGNGTPAAVTGPPETSLHTVVQGRGELIIFGGLMDKKQNVKYYPKTNALYFVRAKR</sequence>
<dbReference type="Pfam" id="PF12937">
    <property type="entry name" value="F-box-like"/>
    <property type="match status" value="1"/>
</dbReference>
<dbReference type="SUPFAM" id="SSF81383">
    <property type="entry name" value="F-box domain"/>
    <property type="match status" value="1"/>
</dbReference>
<feature type="compositionally biased region" description="Low complexity" evidence="1">
    <location>
        <begin position="558"/>
        <end position="578"/>
    </location>
</feature>
<dbReference type="InterPro" id="IPR052821">
    <property type="entry name" value="F-box_only_SRC"/>
</dbReference>
<proteinExistence type="predicted"/>
<gene>
    <name evidence="3" type="primary">FBXO42</name>
</gene>
<dbReference type="PANTHER" id="PTHR46432:SF1">
    <property type="entry name" value="F-BOX ONLY PROTEIN 42"/>
    <property type="match status" value="1"/>
</dbReference>
<feature type="region of interest" description="Disordered" evidence="1">
    <location>
        <begin position="378"/>
        <end position="412"/>
    </location>
</feature>
<evidence type="ECO:0000259" key="2">
    <source>
        <dbReference type="PROSITE" id="PS50181"/>
    </source>
</evidence>
<dbReference type="GO" id="GO:0019005">
    <property type="term" value="C:SCF ubiquitin ligase complex"/>
    <property type="evidence" value="ECO:0007669"/>
    <property type="project" value="TreeGrafter"/>
</dbReference>
<feature type="compositionally biased region" description="Low complexity" evidence="1">
    <location>
        <begin position="588"/>
        <end position="602"/>
    </location>
</feature>
<dbReference type="SMART" id="SM00256">
    <property type="entry name" value="FBOX"/>
    <property type="match status" value="1"/>
</dbReference>
<feature type="compositionally biased region" description="Basic and acidic residues" evidence="1">
    <location>
        <begin position="9"/>
        <end position="28"/>
    </location>
</feature>
<feature type="compositionally biased region" description="Low complexity" evidence="1">
    <location>
        <begin position="450"/>
        <end position="465"/>
    </location>
</feature>
<dbReference type="Ensembl" id="ENSOTST00005071544.2">
    <property type="protein sequence ID" value="ENSOTSP00005065874.2"/>
    <property type="gene ID" value="ENSOTSG00005031440.2"/>
</dbReference>
<dbReference type="InterPro" id="IPR001810">
    <property type="entry name" value="F-box_dom"/>
</dbReference>
<dbReference type="InterPro" id="IPR036047">
    <property type="entry name" value="F-box-like_dom_sf"/>
</dbReference>
<feature type="compositionally biased region" description="Low complexity" evidence="1">
    <location>
        <begin position="473"/>
        <end position="502"/>
    </location>
</feature>
<dbReference type="GO" id="GO:1990756">
    <property type="term" value="F:ubiquitin-like ligase-substrate adaptor activity"/>
    <property type="evidence" value="ECO:0007669"/>
    <property type="project" value="TreeGrafter"/>
</dbReference>
<accession>A0A8C8HIW9</accession>
<reference evidence="3" key="2">
    <citation type="submission" date="2025-09" db="UniProtKB">
        <authorList>
            <consortium name="Ensembl"/>
        </authorList>
    </citation>
    <scope>IDENTIFICATION</scope>
</reference>
<reference evidence="3" key="1">
    <citation type="submission" date="2025-08" db="UniProtKB">
        <authorList>
            <consortium name="Ensembl"/>
        </authorList>
    </citation>
    <scope>IDENTIFICATION</scope>
</reference>
<organism evidence="3 4">
    <name type="scientific">Oncorhynchus tshawytscha</name>
    <name type="common">Chinook salmon</name>
    <name type="synonym">Salmo tshawytscha</name>
    <dbReference type="NCBI Taxonomy" id="74940"/>
    <lineage>
        <taxon>Eukaryota</taxon>
        <taxon>Metazoa</taxon>
        <taxon>Chordata</taxon>
        <taxon>Craniata</taxon>
        <taxon>Vertebrata</taxon>
        <taxon>Euteleostomi</taxon>
        <taxon>Actinopterygii</taxon>
        <taxon>Neopterygii</taxon>
        <taxon>Teleostei</taxon>
        <taxon>Protacanthopterygii</taxon>
        <taxon>Salmoniformes</taxon>
        <taxon>Salmonidae</taxon>
        <taxon>Salmoninae</taxon>
        <taxon>Oncorhynchus</taxon>
    </lineage>
</organism>
<dbReference type="AlphaFoldDB" id="A0A8C8HIW9"/>
<evidence type="ECO:0000313" key="3">
    <source>
        <dbReference type="Ensembl" id="ENSOTSP00005065874.2"/>
    </source>
</evidence>
<evidence type="ECO:0000313" key="4">
    <source>
        <dbReference type="Proteomes" id="UP000694402"/>
    </source>
</evidence>
<dbReference type="Gene3D" id="2.120.10.80">
    <property type="entry name" value="Kelch-type beta propeller"/>
    <property type="match status" value="2"/>
</dbReference>
<feature type="compositionally biased region" description="Low complexity" evidence="1">
    <location>
        <begin position="380"/>
        <end position="398"/>
    </location>
</feature>
<dbReference type="InterPro" id="IPR015915">
    <property type="entry name" value="Kelch-typ_b-propeller"/>
</dbReference>
<dbReference type="PROSITE" id="PS50181">
    <property type="entry name" value="FBOX"/>
    <property type="match status" value="1"/>
</dbReference>
<protein>
    <recommendedName>
        <fullName evidence="2">F-box domain-containing protein</fullName>
    </recommendedName>
</protein>
<dbReference type="GeneTree" id="ENSGT00440000039706"/>
<keyword evidence="4" id="KW-1185">Reference proteome</keyword>
<dbReference type="SUPFAM" id="SSF117281">
    <property type="entry name" value="Kelch motif"/>
    <property type="match status" value="1"/>
</dbReference>
<feature type="region of interest" description="Disordered" evidence="1">
    <location>
        <begin position="1"/>
        <end position="62"/>
    </location>
</feature>
<feature type="region of interest" description="Disordered" evidence="1">
    <location>
        <begin position="431"/>
        <end position="507"/>
    </location>
</feature>
<dbReference type="Proteomes" id="UP000694402">
    <property type="component" value="Unassembled WGS sequence"/>
</dbReference>
<feature type="domain" description="F-box" evidence="2">
    <location>
        <begin position="73"/>
        <end position="122"/>
    </location>
</feature>
<dbReference type="CDD" id="cd22110">
    <property type="entry name" value="F-box_FBXO42"/>
    <property type="match status" value="1"/>
</dbReference>
<dbReference type="PANTHER" id="PTHR46432">
    <property type="entry name" value="F-BOX ONLY PROTEIN 42"/>
    <property type="match status" value="1"/>
</dbReference>
<dbReference type="Pfam" id="PF13415">
    <property type="entry name" value="Beta-prop_FBX42"/>
    <property type="match status" value="1"/>
</dbReference>
<evidence type="ECO:0000256" key="1">
    <source>
        <dbReference type="SAM" id="MobiDB-lite"/>
    </source>
</evidence>